<protein>
    <submittedName>
        <fullName evidence="1">Uncharacterized protein</fullName>
    </submittedName>
</protein>
<sequence length="274" mass="29404">MVHKVTGKNVIVTGGASGLGAGFVERLLELGAKNVAVIDIAEQTGKALVERLNQTTAGKAIFVKCDVSKEDEIKAAFDEVLATFKQIDILVNNAGIMDDSPEFWRKSCDLNWQGIVSFTMKAVNHMTKADGGAGGTIINMSSAAALGRGPLVPVYSGSKMAILHFSQNIAMDPFFAQTGIRILIMCCGLTDTAILEGLEKRAYNPELGKLLAKYLPAAPSGYQKISSAVDAFIQMYETGSPGSIWYSSKNQPGRDITKIVNTAFDEFDRSILKA</sequence>
<dbReference type="Proteomes" id="UP000824533">
    <property type="component" value="Linkage Group LG21"/>
</dbReference>
<evidence type="ECO:0000313" key="1">
    <source>
        <dbReference type="EMBL" id="KAJ0172766.1"/>
    </source>
</evidence>
<gene>
    <name evidence="1" type="ORF">K1T71_011905</name>
</gene>
<accession>A0ACC1CML3</accession>
<name>A0ACC1CML3_9NEOP</name>
<reference evidence="1 2" key="1">
    <citation type="journal article" date="2021" name="Front. Genet.">
        <title>Chromosome-Level Genome Assembly Reveals Significant Gene Expansion in the Toll and IMD Signaling Pathways of Dendrolimus kikuchii.</title>
        <authorList>
            <person name="Zhou J."/>
            <person name="Wu P."/>
            <person name="Xiong Z."/>
            <person name="Liu N."/>
            <person name="Zhao N."/>
            <person name="Ji M."/>
            <person name="Qiu Y."/>
            <person name="Yang B."/>
        </authorList>
    </citation>
    <scope>NUCLEOTIDE SEQUENCE [LARGE SCALE GENOMIC DNA]</scope>
    <source>
        <strain evidence="1">Ann1</strain>
    </source>
</reference>
<proteinExistence type="predicted"/>
<evidence type="ECO:0000313" key="2">
    <source>
        <dbReference type="Proteomes" id="UP000824533"/>
    </source>
</evidence>
<keyword evidence="2" id="KW-1185">Reference proteome</keyword>
<dbReference type="EMBL" id="CM034407">
    <property type="protein sequence ID" value="KAJ0172766.1"/>
    <property type="molecule type" value="Genomic_DNA"/>
</dbReference>
<comment type="caution">
    <text evidence="1">The sequence shown here is derived from an EMBL/GenBank/DDBJ whole genome shotgun (WGS) entry which is preliminary data.</text>
</comment>
<organism evidence="1 2">
    <name type="scientific">Dendrolimus kikuchii</name>
    <dbReference type="NCBI Taxonomy" id="765133"/>
    <lineage>
        <taxon>Eukaryota</taxon>
        <taxon>Metazoa</taxon>
        <taxon>Ecdysozoa</taxon>
        <taxon>Arthropoda</taxon>
        <taxon>Hexapoda</taxon>
        <taxon>Insecta</taxon>
        <taxon>Pterygota</taxon>
        <taxon>Neoptera</taxon>
        <taxon>Endopterygota</taxon>
        <taxon>Lepidoptera</taxon>
        <taxon>Glossata</taxon>
        <taxon>Ditrysia</taxon>
        <taxon>Bombycoidea</taxon>
        <taxon>Lasiocampidae</taxon>
        <taxon>Dendrolimus</taxon>
    </lineage>
</organism>